<dbReference type="Gene3D" id="3.90.550.10">
    <property type="entry name" value="Spore Coat Polysaccharide Biosynthesis Protein SpsA, Chain A"/>
    <property type="match status" value="1"/>
</dbReference>
<evidence type="ECO:0000256" key="1">
    <source>
        <dbReference type="SAM" id="MobiDB-lite"/>
    </source>
</evidence>
<protein>
    <submittedName>
        <fullName evidence="3">Glycosyltransferase</fullName>
    </submittedName>
</protein>
<evidence type="ECO:0000313" key="3">
    <source>
        <dbReference type="EMBL" id="QDE35757.1"/>
    </source>
</evidence>
<proteinExistence type="predicted"/>
<evidence type="ECO:0000313" key="4">
    <source>
        <dbReference type="Proteomes" id="UP000316125"/>
    </source>
</evidence>
<keyword evidence="3" id="KW-0808">Transferase</keyword>
<dbReference type="InterPro" id="IPR001173">
    <property type="entry name" value="Glyco_trans_2-like"/>
</dbReference>
<accession>A0A4Y5YSN3</accession>
<name>A0A4Y5YSN3_9MICO</name>
<evidence type="ECO:0000259" key="2">
    <source>
        <dbReference type="Pfam" id="PF00535"/>
    </source>
</evidence>
<dbReference type="Pfam" id="PF00535">
    <property type="entry name" value="Glycos_transf_2"/>
    <property type="match status" value="1"/>
</dbReference>
<dbReference type="SUPFAM" id="SSF53448">
    <property type="entry name" value="Nucleotide-diphospho-sugar transferases"/>
    <property type="match status" value="1"/>
</dbReference>
<dbReference type="InterPro" id="IPR029044">
    <property type="entry name" value="Nucleotide-diphossugar_trans"/>
</dbReference>
<dbReference type="GO" id="GO:0016740">
    <property type="term" value="F:transferase activity"/>
    <property type="evidence" value="ECO:0007669"/>
    <property type="project" value="UniProtKB-KW"/>
</dbReference>
<dbReference type="EMBL" id="CP041040">
    <property type="protein sequence ID" value="QDE35757.1"/>
    <property type="molecule type" value="Genomic_DNA"/>
</dbReference>
<dbReference type="CDD" id="cd03801">
    <property type="entry name" value="GT4_PimA-like"/>
    <property type="match status" value="1"/>
</dbReference>
<feature type="compositionally biased region" description="Basic and acidic residues" evidence="1">
    <location>
        <begin position="730"/>
        <end position="744"/>
    </location>
</feature>
<sequence length="798" mass="87153">MPTAPRVSIVIPLFNDAETIEAALESCLAQTLAEVEIICVDDASTDDTADVVERFRERDSRVRLLHQPHNLTALQARRAGVIEATAPHVLFLDGDDELLPDAAQKALAAATRHDADLVGFGTEVVTPDGRIVGGYQKRLAPQRAALSGTGVLGGLFPPGEPAQGQLWRFLFRTAVVRKAYELVPTDLALPRVNDLPLLFLVAALANSYVSIDDRLYRYHYGRGGSGQAVETLDQAYFYADAIRSIDSIESAVRSIARTRSNPALLLDAYDSARLSIIGHVLSHLLAHTAQHLVDDVLAHLNTCAPPVDLVLAAARFHPETFSALKRRSAPVELGAAPVHSVMLTTRSLTTGGVSNVLLTQAAYLRQAGYRVLIVARRFDSNRNLVPEGVEFIEMVGRGLPERLTEWAAICRSRAVDVIIDHQVMYSRDWPEYALTARALGVPTIGWLHSFAGRPTYDGSGMHGLLKESLPLLATTVALSPLDVAFWKLRGVTRSVYLPNPPSPLMLESKGEALASRRPGGRIELLWYGRLDDRTKRVTDLIDVAHELRRLSLDFHITVIGPDGGDLTSDRFNELARARHLDGFIEAVGEKRGQKLIDAIDGAQAFVTTSVIEGYQLTIVEAQARGLPVFMYELPWLMVVQGNAGVVSVPQGDAAALACQVAAVFASDERYGQLSVASLVAAERARSYDFAHLYEQLITGSLPSQYSPVPTLEQAQTLLDWTIFYADQHTGPRADSTARRRDGHGTGRGRSAADSQRGGSSFKQHFWQRAQPVGRSLLQVFPALRPLAQRVKAMLTVGR</sequence>
<organism evidence="3 4">
    <name type="scientific">Microbacterium foliorum</name>
    <dbReference type="NCBI Taxonomy" id="104336"/>
    <lineage>
        <taxon>Bacteria</taxon>
        <taxon>Bacillati</taxon>
        <taxon>Actinomycetota</taxon>
        <taxon>Actinomycetes</taxon>
        <taxon>Micrococcales</taxon>
        <taxon>Microbacteriaceae</taxon>
        <taxon>Microbacterium</taxon>
    </lineage>
</organism>
<gene>
    <name evidence="3" type="ORF">FIV50_13730</name>
</gene>
<reference evidence="3 4" key="1">
    <citation type="submission" date="2019-06" db="EMBL/GenBank/DDBJ databases">
        <title>Complete genome of Microbacterium foliorum M2.</title>
        <authorList>
            <person name="Cao G."/>
        </authorList>
    </citation>
    <scope>NUCLEOTIDE SEQUENCE [LARGE SCALE GENOMIC DNA]</scope>
    <source>
        <strain evidence="3 4">M2</strain>
    </source>
</reference>
<dbReference type="Gene3D" id="3.40.50.2000">
    <property type="entry name" value="Glycogen Phosphorylase B"/>
    <property type="match status" value="2"/>
</dbReference>
<dbReference type="PANTHER" id="PTHR43685:SF2">
    <property type="entry name" value="GLYCOSYLTRANSFERASE 2-LIKE DOMAIN-CONTAINING PROTEIN"/>
    <property type="match status" value="1"/>
</dbReference>
<dbReference type="Proteomes" id="UP000316125">
    <property type="component" value="Chromosome"/>
</dbReference>
<dbReference type="CDD" id="cd00761">
    <property type="entry name" value="Glyco_tranf_GTA_type"/>
    <property type="match status" value="1"/>
</dbReference>
<dbReference type="AlphaFoldDB" id="A0A4Y5YSN3"/>
<dbReference type="Pfam" id="PF13692">
    <property type="entry name" value="Glyco_trans_1_4"/>
    <property type="match status" value="1"/>
</dbReference>
<dbReference type="SUPFAM" id="SSF53756">
    <property type="entry name" value="UDP-Glycosyltransferase/glycogen phosphorylase"/>
    <property type="match status" value="1"/>
</dbReference>
<dbReference type="InterPro" id="IPR050834">
    <property type="entry name" value="Glycosyltransf_2"/>
</dbReference>
<dbReference type="OrthoDB" id="3171021at2"/>
<feature type="domain" description="Glycosyltransferase 2-like" evidence="2">
    <location>
        <begin position="8"/>
        <end position="128"/>
    </location>
</feature>
<dbReference type="PANTHER" id="PTHR43685">
    <property type="entry name" value="GLYCOSYLTRANSFERASE"/>
    <property type="match status" value="1"/>
</dbReference>
<dbReference type="RefSeq" id="WP_140037907.1">
    <property type="nucleotide sequence ID" value="NZ_CP041040.1"/>
</dbReference>
<feature type="region of interest" description="Disordered" evidence="1">
    <location>
        <begin position="730"/>
        <end position="760"/>
    </location>
</feature>